<organism evidence="4 5">
    <name type="scientific">Tsukamurella tyrosinosolvens</name>
    <dbReference type="NCBI Taxonomy" id="57704"/>
    <lineage>
        <taxon>Bacteria</taxon>
        <taxon>Bacillati</taxon>
        <taxon>Actinomycetota</taxon>
        <taxon>Actinomycetes</taxon>
        <taxon>Mycobacteriales</taxon>
        <taxon>Tsukamurellaceae</taxon>
        <taxon>Tsukamurella</taxon>
    </lineage>
</organism>
<dbReference type="Gene3D" id="1.10.10.2840">
    <property type="entry name" value="PucR C-terminal helix-turn-helix domain"/>
    <property type="match status" value="1"/>
</dbReference>
<evidence type="ECO:0000259" key="2">
    <source>
        <dbReference type="Pfam" id="PF13556"/>
    </source>
</evidence>
<gene>
    <name evidence="4" type="ORF">SAMN04489793_4142</name>
</gene>
<dbReference type="PANTHER" id="PTHR33744:SF1">
    <property type="entry name" value="DNA-BINDING TRANSCRIPTIONAL ACTIVATOR ADER"/>
    <property type="match status" value="1"/>
</dbReference>
<evidence type="ECO:0000313" key="5">
    <source>
        <dbReference type="Proteomes" id="UP000182241"/>
    </source>
</evidence>
<dbReference type="Proteomes" id="UP000182241">
    <property type="component" value="Unassembled WGS sequence"/>
</dbReference>
<dbReference type="Pfam" id="PF17853">
    <property type="entry name" value="GGDEF_2"/>
    <property type="match status" value="1"/>
</dbReference>
<feature type="domain" description="PucR C-terminal helix-turn-helix" evidence="2">
    <location>
        <begin position="346"/>
        <end position="400"/>
    </location>
</feature>
<dbReference type="PANTHER" id="PTHR33744">
    <property type="entry name" value="CARBOHYDRATE DIACID REGULATOR"/>
    <property type="match status" value="1"/>
</dbReference>
<dbReference type="InterPro" id="IPR051448">
    <property type="entry name" value="CdaR-like_regulators"/>
</dbReference>
<dbReference type="EMBL" id="FNSA01000003">
    <property type="protein sequence ID" value="SED15762.1"/>
    <property type="molecule type" value="Genomic_DNA"/>
</dbReference>
<dbReference type="Pfam" id="PF13556">
    <property type="entry name" value="HTH_30"/>
    <property type="match status" value="1"/>
</dbReference>
<dbReference type="AlphaFoldDB" id="A0A1H4YCP4"/>
<comment type="similarity">
    <text evidence="1">Belongs to the CdaR family.</text>
</comment>
<reference evidence="5" key="1">
    <citation type="submission" date="2016-10" db="EMBL/GenBank/DDBJ databases">
        <authorList>
            <person name="Varghese N."/>
            <person name="Submissions S."/>
        </authorList>
    </citation>
    <scope>NUCLEOTIDE SEQUENCE [LARGE SCALE GENOMIC DNA]</scope>
    <source>
        <strain evidence="5">DSM 44234</strain>
    </source>
</reference>
<sequence>MMDSTWPRPERRIAALIREVAERLLASSDAAVAELTAAAHEAADYRAVLDDPQLVAADRRMNKTNMMHWLSGNLQDPGARVPPSTDPDILQFARDVVRRGLDMHDLGSWRGAQHGAWSAWVDECFAATSDLDELRELMKISERSMSTFVDDSIAALDEYVEQERAELARGASAERHATVQLLLEGAPIGRDRAEARLGYALTGSHLAAIVWSDSTDDAAGLDAAAEAVMRAGGATRRLTLNASASALWVWVPTEAAPAVEAAEAALADRIGVHVAFGRPGRDLEGFRRSHLDALAAQRVLARVGSARPVVRYEDVALISVLTADMAQADQFVTDTLGDLATADAGLRDTALTYVRERFNASAAAEKLYTHRNTVERRLARVDQLLPAPLADNAASVVAALMLVQLRD</sequence>
<keyword evidence="4" id="KW-0238">DNA-binding</keyword>
<evidence type="ECO:0000313" key="4">
    <source>
        <dbReference type="EMBL" id="SED15762.1"/>
    </source>
</evidence>
<feature type="domain" description="CdaR GGDEF-like" evidence="3">
    <location>
        <begin position="192"/>
        <end position="299"/>
    </location>
</feature>
<dbReference type="InterPro" id="IPR041522">
    <property type="entry name" value="CdaR_GGDEF"/>
</dbReference>
<accession>A0A1H4YCP4</accession>
<protein>
    <submittedName>
        <fullName evidence="4">DNA-binding transcriptional regulator, PucR family</fullName>
    </submittedName>
</protein>
<evidence type="ECO:0000256" key="1">
    <source>
        <dbReference type="ARBA" id="ARBA00006754"/>
    </source>
</evidence>
<dbReference type="STRING" id="57704.SAMN04489793_4142"/>
<dbReference type="InterPro" id="IPR025736">
    <property type="entry name" value="PucR_C-HTH_dom"/>
</dbReference>
<dbReference type="InterPro" id="IPR042070">
    <property type="entry name" value="PucR_C-HTH_sf"/>
</dbReference>
<name>A0A1H4YCP4_TSUTY</name>
<evidence type="ECO:0000259" key="3">
    <source>
        <dbReference type="Pfam" id="PF17853"/>
    </source>
</evidence>
<proteinExistence type="inferred from homology"/>
<keyword evidence="5" id="KW-1185">Reference proteome</keyword>
<dbReference type="GO" id="GO:0003677">
    <property type="term" value="F:DNA binding"/>
    <property type="evidence" value="ECO:0007669"/>
    <property type="project" value="UniProtKB-KW"/>
</dbReference>